<sequence>MFWSQKHLKTIKDARVRVNEFLKFLHVVLEVHQFLLLWA</sequence>
<reference evidence="1" key="1">
    <citation type="submission" date="2020-02" db="EMBL/GenBank/DDBJ databases">
        <authorList>
            <person name="Scholz U."/>
            <person name="Mascher M."/>
            <person name="Fiebig A."/>
        </authorList>
    </citation>
    <scope>NUCLEOTIDE SEQUENCE</scope>
</reference>
<keyword evidence="2" id="KW-1185">Reference proteome</keyword>
<dbReference type="Proteomes" id="UP000663760">
    <property type="component" value="Chromosome 2"/>
</dbReference>
<name>A0A7I8K6L8_SPIIN</name>
<proteinExistence type="predicted"/>
<evidence type="ECO:0000313" key="1">
    <source>
        <dbReference type="EMBL" id="CAA7392318.1"/>
    </source>
</evidence>
<dbReference type="EMBL" id="LR746265">
    <property type="protein sequence ID" value="CAA7392318.1"/>
    <property type="molecule type" value="Genomic_DNA"/>
</dbReference>
<gene>
    <name evidence="1" type="ORF">SI8410_02003454</name>
</gene>
<evidence type="ECO:0000313" key="2">
    <source>
        <dbReference type="Proteomes" id="UP000663760"/>
    </source>
</evidence>
<accession>A0A7I8K6L8</accession>
<organism evidence="1 2">
    <name type="scientific">Spirodela intermedia</name>
    <name type="common">Intermediate duckweed</name>
    <dbReference type="NCBI Taxonomy" id="51605"/>
    <lineage>
        <taxon>Eukaryota</taxon>
        <taxon>Viridiplantae</taxon>
        <taxon>Streptophyta</taxon>
        <taxon>Embryophyta</taxon>
        <taxon>Tracheophyta</taxon>
        <taxon>Spermatophyta</taxon>
        <taxon>Magnoliopsida</taxon>
        <taxon>Liliopsida</taxon>
        <taxon>Araceae</taxon>
        <taxon>Lemnoideae</taxon>
        <taxon>Spirodela</taxon>
    </lineage>
</organism>
<protein>
    <submittedName>
        <fullName evidence="1">Uncharacterized protein</fullName>
    </submittedName>
</protein>
<dbReference type="AlphaFoldDB" id="A0A7I8K6L8"/>